<evidence type="ECO:0000256" key="3">
    <source>
        <dbReference type="ARBA" id="ARBA00022606"/>
    </source>
</evidence>
<evidence type="ECO:0000313" key="16">
    <source>
        <dbReference type="Proteomes" id="UP001160148"/>
    </source>
</evidence>
<evidence type="ECO:0000256" key="6">
    <source>
        <dbReference type="ARBA" id="ARBA00022989"/>
    </source>
</evidence>
<dbReference type="InterPro" id="IPR012337">
    <property type="entry name" value="RNaseH-like_sf"/>
</dbReference>
<sequence>MKRINDYFTSNTSATSAKKNCTQFDAVENINSSPSGSCNFELTTEKVFSKEPSFSIDTYKLQLEDADCETKKTRGNDSSDDDHDNYSDITSNLDYINTSSDDIDDCESEDAIDEASDITSVPTSSQSVKIVKQVPGPNDISQTLDDGPKQPRLVCYPKTKFGKRMRHFSSKWFDSYNWLEYSIIDNSAFCFPCRFFAKNKDKPIFISVGFKNWKNALDQNSGLRKHNNSEEHMISNTMWMSYLDMKKLGNLSVASLINEGHKKLVLENQNYIKMIGRTLLYTAIQGIAQRGDNEEESCANRGNFIELLNLIGDISDKFKSKSKTLPNNAKYTSPQIQNEMFTIFNKMIRNKIIDELQKCQYFSIIVDETKDITKVEQLSVILRYYLDGIVYERFMGFKAAQSLTASSLFQYIKEILSIHNVDILKCVAQTYDGASVMSGKNNGVQALFRQEVPQAIYVHCYNHRLNLVISDVCKNIPTVKMFFDIVENLYVFVSGSAIHSKFMEIQTIMKYRPAVELKRICLTRWTAQVFACLALKKGLSPLLVLLNKLIFEKGDRAAESKGLLHLIDFDFVFNLIIFCDILQTLKTTSDYLQNVKAEMAESLILISSIITTFKAMRTDETENNNSNFNKMYIGAVNICKENNISIPNEHSKKKRTKKVPEKFKQYIFTENSSLETNRVLSKNGLRQHVYIPALDYIIKELEARFTDNYCVLSSISYLHPQNEQFLSYEHLKPLAVHYNLDLEILRAELKILPTTIKKYQIQNINVKVNNLVNLIELLENTMKEEPTRDGGIRWMSWVIGGSKNVQRNDDTIPGKHRLWQLIQMRRIHGSKVGGTGRMLSSSEKLCLTPLIFRQSSTVDGDVCLLTDSPYRILRVSSCNFELTTEKVFSKEPSFSIDTYKLQLEDADCETKKTRGNDSSDDDHDNYSDITSNLDYINTSSDDIDDCESEDAIDEASDITSVPTSSQSVKIVKQVPGPNDISQTLDDGPKQPRLVCYPKTKFGKRMRHFSSKWFDSYNWLEYSIIDNSAFCFPCRFFAKNKDKPIFISVGFKNWKNALDQNSGLRKHNNSEEHMISNTMWMSYLDMKKLGNLSVASLINEGHKKLVLENQNYIKMIGRTLLYTAIQGIAQRGDNEEESCANRGNFIELLNLIGDISDKFKSKSKTLPNNAKYTSPQIQNEMFTIFNKMIRNKIIDELQKCQYFSIIVDETKDITKVEQLSVILRYYLDGIVYERFMGFKAAQSLTASSLFQYIKEILSIHNVDILKCVAQTYDGASVMSGKNNGVQALFRQEVPQAIYVHCYNHRLNLVISDVCKNIPTVKMFFDIVENLYVFVSGSAIHSKFMEIQTIMKYRPAVELKRICLTRWTAQVFACLALKKGLSPLLVLLNKLIFEKGDRAAESKGLLHLIDFDFVFNLIIFCDILQTLKTTSDYLQNVKAEMAESLILISSIITTFKAMRTDETENNNSNFNKMYIGAVNICKENNISIPNEHSKKKRTKKVPEKFKQYIFTENSSLETNRVLSKNGLRQHVYIPALDYIIKELEARFTDNYCVLSSISYLHPQNEQFLSYEHLKPLAVHYNLDLEILRAELKILPTTIKKYQIQNINVKVNNLVNLIELLEKYKLAFNETYKLATIVITVPVSSAACERTFSLLAFFTKLFNVCTDMMTSSPLEVIRQWHKVFYGCKAIQKLSSEELIKAAESGNLDDFNRLFIAEPARLEVRDSKGRAAVHQAAARNKLNILKFIRNHGGDLNLKDSCGNTPLHIAIEHNSLDAVEYLLQNGADPSALNDKKQAALHLAVELNRVAVLQVMCKFKDRIEIGQGGKHGRTALHLAAIHDNDECARILVTSFADSKLIFSVDEDTIPNRKSYSFSFLCTIFKMCLTWKFTKYYKKRCNICPIKMRDLGADNRQPCHNGYYPIHEAAKNAASRTMEVLLQWAESRGNSRHQMISFFDAEGNVPLHSAVHSGDFKAVELCLKSGAKISTQQYDLSTPVHLACAQGAIDIVRLMFGLQPDEKAQCLCSCDVQKMTPLHCAAMFDRSEIVQYLIEEGADINALDKESRSPLLLAASRSGWRTVASLIRLGADIQVKDSSKRNVLHLVVMYGGRLDEFAHEITMANHQGALEMLLNEKDNTGCSPLHYASRGGHIRSLESLIRLGACVNIKNYNGESPLHFGARYGRYNIVKRLLNSEKGAFIINESDGEGLTPLHIASQQGHTKVVQLFLNRGALLHRDHKGRNPLHLAAMSGHTQTIELLHSVHSHLLDQCDKDKNTALHLATMENKPNAITLLLYMNCKLLFNSLDLSAIDYAIYYKFPEAALSMVTHDSRAEEIMTLKSDRHPCVTLALIASMPRVFEAVQDKCITKANCKKDSKQFYIKYSFSCLQCPMVQKNGTTGTLKPTPLPALNAMVNHGRVELLAHPLSQKYLQMKWNTYGKYFHLAHLLFYTIFLIFVTLFSSQLMVYNQNTFNETSNALLTVDSTPNVATLKTVAVMIVIYVFMNSVREGIQFYQQGWPYLLDPTNVVAILLYFSAIAMIAPILTNCFSEYQISFASITVFLSWFTLLLNLQRFDQVGIYVVMFLEILQTLIKVLLLFSILIAAFGLAFYILLSRGNHLSFSTIPMSLLRTFAMMLGEIDLLGTYIQPLYAEDEEEKGQPPRTIPYPVPVFLMLGVFMVLMPILLMNLLIGLAVGDIESVRRNAQLKRLAMQVVLHTELERKLPHVLMEKIDKAEQIEYPNERKTKMGFLDFILRKWFCNPFSDDAIEMVLENNENHLADEIGKVKDRLKTITSSLENQQTFLRLIIQKMEIKTEEDEVDEGVSSKEMAFTNNLNGKWSSPRVRTKLKSSFSFSKCYTK</sequence>
<reference evidence="15 16" key="1">
    <citation type="submission" date="2023-01" db="EMBL/GenBank/DDBJ databases">
        <authorList>
            <person name="Whitehead M."/>
        </authorList>
    </citation>
    <scope>NUCLEOTIDE SEQUENCE [LARGE SCALE GENOMIC DNA]</scope>
</reference>
<evidence type="ECO:0000256" key="10">
    <source>
        <dbReference type="ARBA" id="ARBA00023180"/>
    </source>
</evidence>
<feature type="repeat" description="ANK" evidence="12">
    <location>
        <begin position="2026"/>
        <end position="2058"/>
    </location>
</feature>
<keyword evidence="7 12" id="KW-0040">ANK repeat</keyword>
<evidence type="ECO:0000313" key="15">
    <source>
        <dbReference type="EMBL" id="CAI6349439.1"/>
    </source>
</evidence>
<keyword evidence="3" id="KW-0716">Sensory transduction</keyword>
<evidence type="ECO:0000256" key="2">
    <source>
        <dbReference type="ARBA" id="ARBA00022448"/>
    </source>
</evidence>
<dbReference type="PANTHER" id="PTHR47143:SF1">
    <property type="entry name" value="ION_TRANS DOMAIN-CONTAINING PROTEIN"/>
    <property type="match status" value="1"/>
</dbReference>
<evidence type="ECO:0000256" key="9">
    <source>
        <dbReference type="ARBA" id="ARBA00023136"/>
    </source>
</evidence>
<feature type="repeat" description="ANK" evidence="12">
    <location>
        <begin position="1724"/>
        <end position="1756"/>
    </location>
</feature>
<dbReference type="SUPFAM" id="SSF48403">
    <property type="entry name" value="Ankyrin repeat"/>
    <property type="match status" value="3"/>
</dbReference>
<comment type="subcellular location">
    <subcellularLocation>
        <location evidence="1">Membrane</location>
        <topology evidence="1">Multi-pass membrane protein</topology>
    </subcellularLocation>
</comment>
<dbReference type="Gene3D" id="1.10.287.70">
    <property type="match status" value="1"/>
</dbReference>
<feature type="repeat" description="ANK" evidence="12">
    <location>
        <begin position="2133"/>
        <end position="2165"/>
    </location>
</feature>
<feature type="domain" description="TTF-type" evidence="14">
    <location>
        <begin position="1004"/>
        <end position="1097"/>
    </location>
</feature>
<dbReference type="SMART" id="SM00248">
    <property type="entry name" value="ANK"/>
    <property type="match status" value="14"/>
</dbReference>
<dbReference type="InterPro" id="IPR025398">
    <property type="entry name" value="DUF4371"/>
</dbReference>
<evidence type="ECO:0000256" key="12">
    <source>
        <dbReference type="PROSITE-ProRule" id="PRU00023"/>
    </source>
</evidence>
<feature type="transmembrane region" description="Helical" evidence="13">
    <location>
        <begin position="2585"/>
        <end position="2607"/>
    </location>
</feature>
<dbReference type="GO" id="GO:0034703">
    <property type="term" value="C:cation channel complex"/>
    <property type="evidence" value="ECO:0007669"/>
    <property type="project" value="UniProtKB-ARBA"/>
</dbReference>
<evidence type="ECO:0000256" key="5">
    <source>
        <dbReference type="ARBA" id="ARBA00022737"/>
    </source>
</evidence>
<dbReference type="GO" id="GO:0046983">
    <property type="term" value="F:protein dimerization activity"/>
    <property type="evidence" value="ECO:0007669"/>
    <property type="project" value="InterPro"/>
</dbReference>
<evidence type="ECO:0000256" key="8">
    <source>
        <dbReference type="ARBA" id="ARBA00023065"/>
    </source>
</evidence>
<dbReference type="InterPro" id="IPR036770">
    <property type="entry name" value="Ankyrin_rpt-contain_sf"/>
</dbReference>
<proteinExistence type="predicted"/>
<dbReference type="SMART" id="SM00597">
    <property type="entry name" value="ZnF_TTF"/>
    <property type="match status" value="2"/>
</dbReference>
<evidence type="ECO:0000256" key="1">
    <source>
        <dbReference type="ARBA" id="ARBA00004141"/>
    </source>
</evidence>
<dbReference type="Pfam" id="PF05699">
    <property type="entry name" value="Dimer_Tnp_hAT"/>
    <property type="match status" value="1"/>
</dbReference>
<protein>
    <recommendedName>
        <fullName evidence="14">TTF-type domain-containing protein</fullName>
    </recommendedName>
</protein>
<feature type="transmembrane region" description="Helical" evidence="13">
    <location>
        <begin position="2519"/>
        <end position="2539"/>
    </location>
</feature>
<feature type="transmembrane region" description="Helical" evidence="13">
    <location>
        <begin position="2480"/>
        <end position="2498"/>
    </location>
</feature>
<keyword evidence="16" id="KW-1185">Reference proteome</keyword>
<dbReference type="InterPro" id="IPR005821">
    <property type="entry name" value="Ion_trans_dom"/>
</dbReference>
<dbReference type="InterPro" id="IPR002110">
    <property type="entry name" value="Ankyrin_rpt"/>
</dbReference>
<feature type="repeat" description="ANK" evidence="12">
    <location>
        <begin position="1757"/>
        <end position="1789"/>
    </location>
</feature>
<dbReference type="SUPFAM" id="SSF53098">
    <property type="entry name" value="Ribonuclease H-like"/>
    <property type="match status" value="2"/>
</dbReference>
<keyword evidence="4 13" id="KW-0812">Transmembrane</keyword>
<feature type="transmembrane region" description="Helical" evidence="13">
    <location>
        <begin position="2664"/>
        <end position="2688"/>
    </location>
</feature>
<keyword evidence="8" id="KW-0406">Ion transport</keyword>
<dbReference type="Pfam" id="PF14291">
    <property type="entry name" value="DUF4371"/>
    <property type="match status" value="2"/>
</dbReference>
<dbReference type="PROSITE" id="PS50088">
    <property type="entry name" value="ANK_REPEAT"/>
    <property type="match status" value="10"/>
</dbReference>
<evidence type="ECO:0000256" key="11">
    <source>
        <dbReference type="ARBA" id="ARBA00023303"/>
    </source>
</evidence>
<accession>A0AAV0VZ36</accession>
<feature type="repeat" description="ANK" evidence="12">
    <location>
        <begin position="2059"/>
        <end position="2091"/>
    </location>
</feature>
<keyword evidence="10" id="KW-0325">Glycoprotein</keyword>
<dbReference type="InterPro" id="IPR052076">
    <property type="entry name" value="TRP_cation_channel"/>
</dbReference>
<feature type="repeat" description="ANK" evidence="12">
    <location>
        <begin position="1955"/>
        <end position="1987"/>
    </location>
</feature>
<dbReference type="InterPro" id="IPR006580">
    <property type="entry name" value="Znf_TTF"/>
</dbReference>
<feature type="repeat" description="ANK" evidence="12">
    <location>
        <begin position="2202"/>
        <end position="2234"/>
    </location>
</feature>
<dbReference type="Proteomes" id="UP001160148">
    <property type="component" value="Unassembled WGS sequence"/>
</dbReference>
<evidence type="ECO:0000256" key="13">
    <source>
        <dbReference type="SAM" id="Phobius"/>
    </source>
</evidence>
<keyword evidence="2" id="KW-0813">Transport</keyword>
<feature type="repeat" description="ANK" evidence="12">
    <location>
        <begin position="1825"/>
        <end position="1851"/>
    </location>
</feature>
<keyword evidence="11" id="KW-0407">Ion channel</keyword>
<evidence type="ECO:0000256" key="4">
    <source>
        <dbReference type="ARBA" id="ARBA00022692"/>
    </source>
</evidence>
<dbReference type="Pfam" id="PF00520">
    <property type="entry name" value="Ion_trans"/>
    <property type="match status" value="1"/>
</dbReference>
<name>A0AAV0VZ36_9HEMI</name>
<dbReference type="PANTHER" id="PTHR47143">
    <property type="entry name" value="TRANSIENT RECEPTOR POTENTIAL CATION CHANNEL PROTEIN PAINLESS"/>
    <property type="match status" value="1"/>
</dbReference>
<feature type="transmembrane region" description="Helical" evidence="13">
    <location>
        <begin position="2435"/>
        <end position="2460"/>
    </location>
</feature>
<dbReference type="Pfam" id="PF12796">
    <property type="entry name" value="Ank_2"/>
    <property type="match status" value="4"/>
</dbReference>
<keyword evidence="6 13" id="KW-1133">Transmembrane helix</keyword>
<dbReference type="PROSITE" id="PS50297">
    <property type="entry name" value="ANK_REP_REGION"/>
    <property type="match status" value="10"/>
</dbReference>
<dbReference type="EMBL" id="CARXXK010000001">
    <property type="protein sequence ID" value="CAI6349439.1"/>
    <property type="molecule type" value="Genomic_DNA"/>
</dbReference>
<keyword evidence="5" id="KW-0677">Repeat</keyword>
<organism evidence="15 16">
    <name type="scientific">Macrosiphum euphorbiae</name>
    <name type="common">potato aphid</name>
    <dbReference type="NCBI Taxonomy" id="13131"/>
    <lineage>
        <taxon>Eukaryota</taxon>
        <taxon>Metazoa</taxon>
        <taxon>Ecdysozoa</taxon>
        <taxon>Arthropoda</taxon>
        <taxon>Hexapoda</taxon>
        <taxon>Insecta</taxon>
        <taxon>Pterygota</taxon>
        <taxon>Neoptera</taxon>
        <taxon>Paraneoptera</taxon>
        <taxon>Hemiptera</taxon>
        <taxon>Sternorrhyncha</taxon>
        <taxon>Aphidomorpha</taxon>
        <taxon>Aphidoidea</taxon>
        <taxon>Aphididae</taxon>
        <taxon>Macrosiphini</taxon>
        <taxon>Macrosiphum</taxon>
    </lineage>
</organism>
<evidence type="ECO:0000256" key="7">
    <source>
        <dbReference type="ARBA" id="ARBA00023043"/>
    </source>
</evidence>
<feature type="domain" description="TTF-type" evidence="14">
    <location>
        <begin position="164"/>
        <end position="257"/>
    </location>
</feature>
<dbReference type="PRINTS" id="PR01415">
    <property type="entry name" value="ANKYRIN"/>
</dbReference>
<evidence type="ECO:0000259" key="14">
    <source>
        <dbReference type="SMART" id="SM00597"/>
    </source>
</evidence>
<feature type="repeat" description="ANK" evidence="12">
    <location>
        <begin position="2166"/>
        <end position="2198"/>
    </location>
</feature>
<dbReference type="GO" id="GO:0005216">
    <property type="term" value="F:monoatomic ion channel activity"/>
    <property type="evidence" value="ECO:0007669"/>
    <property type="project" value="InterPro"/>
</dbReference>
<gene>
    <name evidence="15" type="ORF">MEUPH1_LOCUS5997</name>
</gene>
<feature type="repeat" description="ANK" evidence="12">
    <location>
        <begin position="2234"/>
        <end position="2254"/>
    </location>
</feature>
<dbReference type="InterPro" id="IPR008906">
    <property type="entry name" value="HATC_C_dom"/>
</dbReference>
<keyword evidence="9 13" id="KW-0472">Membrane</keyword>
<comment type="caution">
    <text evidence="15">The sequence shown here is derived from an EMBL/GenBank/DDBJ whole genome shotgun (WGS) entry which is preliminary data.</text>
</comment>
<dbReference type="Gene3D" id="1.25.40.20">
    <property type="entry name" value="Ankyrin repeat-containing domain"/>
    <property type="match status" value="3"/>
</dbReference>
<dbReference type="Pfam" id="PF00023">
    <property type="entry name" value="Ank"/>
    <property type="match status" value="1"/>
</dbReference>